<organism evidence="1 2">
    <name type="scientific">Nonomuraea typhae</name>
    <dbReference type="NCBI Taxonomy" id="2603600"/>
    <lineage>
        <taxon>Bacteria</taxon>
        <taxon>Bacillati</taxon>
        <taxon>Actinomycetota</taxon>
        <taxon>Actinomycetes</taxon>
        <taxon>Streptosporangiales</taxon>
        <taxon>Streptosporangiaceae</taxon>
        <taxon>Nonomuraea</taxon>
    </lineage>
</organism>
<evidence type="ECO:0000313" key="1">
    <source>
        <dbReference type="EMBL" id="MFI6495952.1"/>
    </source>
</evidence>
<comment type="caution">
    <text evidence="1">The sequence shown here is derived from an EMBL/GenBank/DDBJ whole genome shotgun (WGS) entry which is preliminary data.</text>
</comment>
<name>A0ABW7YJ79_9ACTN</name>
<proteinExistence type="predicted"/>
<dbReference type="RefSeq" id="WP_397077772.1">
    <property type="nucleotide sequence ID" value="NZ_JBITGY010000001.1"/>
</dbReference>
<dbReference type="EMBL" id="JBITGY010000001">
    <property type="protein sequence ID" value="MFI6495952.1"/>
    <property type="molecule type" value="Genomic_DNA"/>
</dbReference>
<dbReference type="SUPFAM" id="SSF56784">
    <property type="entry name" value="HAD-like"/>
    <property type="match status" value="1"/>
</dbReference>
<gene>
    <name evidence="1" type="ORF">ACIBG2_01125</name>
</gene>
<dbReference type="InterPro" id="IPR036412">
    <property type="entry name" value="HAD-like_sf"/>
</dbReference>
<sequence>MTTIAVDFDGVIHSYTQGWADGTVYDQPMPGAVNGLNALMMDYAVYIHTARDIEQVSTWLTTLGFRCRTIFEGDFWNTRDILLVTNRKLPASAYVDDRGIRFHSWAQVLIDLPNMV</sequence>
<reference evidence="1 2" key="1">
    <citation type="submission" date="2024-10" db="EMBL/GenBank/DDBJ databases">
        <title>The Natural Products Discovery Center: Release of the First 8490 Sequenced Strains for Exploring Actinobacteria Biosynthetic Diversity.</title>
        <authorList>
            <person name="Kalkreuter E."/>
            <person name="Kautsar S.A."/>
            <person name="Yang D."/>
            <person name="Bader C.D."/>
            <person name="Teijaro C.N."/>
            <person name="Fluegel L."/>
            <person name="Davis C.M."/>
            <person name="Simpson J.R."/>
            <person name="Lauterbach L."/>
            <person name="Steele A.D."/>
            <person name="Gui C."/>
            <person name="Meng S."/>
            <person name="Li G."/>
            <person name="Viehrig K."/>
            <person name="Ye F."/>
            <person name="Su P."/>
            <person name="Kiefer A.F."/>
            <person name="Nichols A."/>
            <person name="Cepeda A.J."/>
            <person name="Yan W."/>
            <person name="Fan B."/>
            <person name="Jiang Y."/>
            <person name="Adhikari A."/>
            <person name="Zheng C.-J."/>
            <person name="Schuster L."/>
            <person name="Cowan T.M."/>
            <person name="Smanski M.J."/>
            <person name="Chevrette M.G."/>
            <person name="De Carvalho L.P.S."/>
            <person name="Shen B."/>
        </authorList>
    </citation>
    <scope>NUCLEOTIDE SEQUENCE [LARGE SCALE GENOMIC DNA]</scope>
    <source>
        <strain evidence="1 2">NPDC050545</strain>
    </source>
</reference>
<keyword evidence="2" id="KW-1185">Reference proteome</keyword>
<protein>
    <submittedName>
        <fullName evidence="1">Uncharacterized protein</fullName>
    </submittedName>
</protein>
<evidence type="ECO:0000313" key="2">
    <source>
        <dbReference type="Proteomes" id="UP001612741"/>
    </source>
</evidence>
<dbReference type="InterPro" id="IPR023214">
    <property type="entry name" value="HAD_sf"/>
</dbReference>
<dbReference type="Proteomes" id="UP001612741">
    <property type="component" value="Unassembled WGS sequence"/>
</dbReference>
<accession>A0ABW7YJ79</accession>
<dbReference type="Gene3D" id="3.40.50.1000">
    <property type="entry name" value="HAD superfamily/HAD-like"/>
    <property type="match status" value="1"/>
</dbReference>